<dbReference type="EMBL" id="LMWY01000004">
    <property type="protein sequence ID" value="KUO05545.1"/>
    <property type="molecule type" value="Genomic_DNA"/>
</dbReference>
<proteinExistence type="inferred from homology"/>
<dbReference type="Gene3D" id="3.40.50.720">
    <property type="entry name" value="NAD(P)-binding Rossmann-like Domain"/>
    <property type="match status" value="1"/>
</dbReference>
<accession>A0A101U797</accession>
<organism evidence="3 4">
    <name type="scientific">Streptomyces caeruleatus</name>
    <dbReference type="NCBI Taxonomy" id="661399"/>
    <lineage>
        <taxon>Bacteria</taxon>
        <taxon>Bacillati</taxon>
        <taxon>Actinomycetota</taxon>
        <taxon>Actinomycetes</taxon>
        <taxon>Kitasatosporales</taxon>
        <taxon>Streptomycetaceae</taxon>
        <taxon>Streptomyces</taxon>
    </lineage>
</organism>
<dbReference type="InterPro" id="IPR002347">
    <property type="entry name" value="SDR_fam"/>
</dbReference>
<name>A0A101U797_9ACTN</name>
<keyword evidence="4" id="KW-1185">Reference proteome</keyword>
<evidence type="ECO:0000256" key="2">
    <source>
        <dbReference type="ARBA" id="ARBA00023002"/>
    </source>
</evidence>
<dbReference type="InterPro" id="IPR020904">
    <property type="entry name" value="Sc_DH/Rdtase_CS"/>
</dbReference>
<dbReference type="PANTHER" id="PTHR42760:SF133">
    <property type="entry name" value="3-OXOACYL-[ACYL-CARRIER-PROTEIN] REDUCTASE"/>
    <property type="match status" value="1"/>
</dbReference>
<protein>
    <recommendedName>
        <fullName evidence="5">3-oxoacyl-ACP reductase</fullName>
    </recommendedName>
</protein>
<evidence type="ECO:0000313" key="4">
    <source>
        <dbReference type="Proteomes" id="UP000053429"/>
    </source>
</evidence>
<dbReference type="SUPFAM" id="SSF51735">
    <property type="entry name" value="NAD(P)-binding Rossmann-fold domains"/>
    <property type="match status" value="1"/>
</dbReference>
<reference evidence="3 4" key="1">
    <citation type="submission" date="2015-10" db="EMBL/GenBank/DDBJ databases">
        <title>Draft genome sequence of Streptomyces caeruleatus NRRL B-24802, type strain for the species Streptomyces caeruleatus.</title>
        <authorList>
            <person name="Ruckert C."/>
            <person name="Winkler A."/>
            <person name="Kalinowski J."/>
            <person name="Kampfer P."/>
            <person name="Glaeser S."/>
        </authorList>
    </citation>
    <scope>NUCLEOTIDE SEQUENCE [LARGE SCALE GENOMIC DNA]</scope>
    <source>
        <strain evidence="3 4">NRRL B-24802</strain>
    </source>
</reference>
<dbReference type="RefSeq" id="WP_062716835.1">
    <property type="nucleotide sequence ID" value="NZ_KQ948925.1"/>
</dbReference>
<dbReference type="OrthoDB" id="20590at2"/>
<keyword evidence="2" id="KW-0560">Oxidoreductase</keyword>
<dbReference type="AlphaFoldDB" id="A0A101U797"/>
<comment type="caution">
    <text evidence="3">The sequence shown here is derived from an EMBL/GenBank/DDBJ whole genome shotgun (WGS) entry which is preliminary data.</text>
</comment>
<dbReference type="Pfam" id="PF13561">
    <property type="entry name" value="adh_short_C2"/>
    <property type="match status" value="1"/>
</dbReference>
<dbReference type="FunFam" id="3.40.50.720:FF:000084">
    <property type="entry name" value="Short-chain dehydrogenase reductase"/>
    <property type="match status" value="1"/>
</dbReference>
<sequence>MTAHPASSDPSRRVALITGAAQGIGEAIAQRLIADGDIAVLLDIAPTVEDTAARIGAADAVRVDIRDIPALQAAVHDVATRFGRLDVLVNCAGTCGRESFEELSPATWQRDIDTNLTAMAFACQAAVFPHMKEQGSGRLVNIASVSGKVGGIGPVDSAGGGGRSGAAYASAKAGAINLTRWIARQVGVWGITANAVAPGPIASPMAAGAEYGVSRTPIPRMGEPSEVAGAVAYLVGPDSSYTTGTCLHVDGGYVLA</sequence>
<dbReference type="PRINTS" id="PR00081">
    <property type="entry name" value="GDHRDH"/>
</dbReference>
<dbReference type="PRINTS" id="PR00080">
    <property type="entry name" value="SDRFAMILY"/>
</dbReference>
<dbReference type="STRING" id="661399.AQJ67_05180"/>
<comment type="similarity">
    <text evidence="1">Belongs to the short-chain dehydrogenases/reductases (SDR) family.</text>
</comment>
<dbReference type="PROSITE" id="PS00061">
    <property type="entry name" value="ADH_SHORT"/>
    <property type="match status" value="1"/>
</dbReference>
<dbReference type="InterPro" id="IPR036291">
    <property type="entry name" value="NAD(P)-bd_dom_sf"/>
</dbReference>
<gene>
    <name evidence="3" type="ORF">AQJ67_05180</name>
</gene>
<dbReference type="PANTHER" id="PTHR42760">
    <property type="entry name" value="SHORT-CHAIN DEHYDROGENASES/REDUCTASES FAMILY MEMBER"/>
    <property type="match status" value="1"/>
</dbReference>
<dbReference type="Proteomes" id="UP000053429">
    <property type="component" value="Unassembled WGS sequence"/>
</dbReference>
<dbReference type="GO" id="GO:0016616">
    <property type="term" value="F:oxidoreductase activity, acting on the CH-OH group of donors, NAD or NADP as acceptor"/>
    <property type="evidence" value="ECO:0007669"/>
    <property type="project" value="TreeGrafter"/>
</dbReference>
<evidence type="ECO:0008006" key="5">
    <source>
        <dbReference type="Google" id="ProtNLM"/>
    </source>
</evidence>
<evidence type="ECO:0000256" key="1">
    <source>
        <dbReference type="ARBA" id="ARBA00006484"/>
    </source>
</evidence>
<evidence type="ECO:0000313" key="3">
    <source>
        <dbReference type="EMBL" id="KUO05545.1"/>
    </source>
</evidence>